<proteinExistence type="predicted"/>
<reference evidence="1 2" key="1">
    <citation type="submission" date="2022-10" db="EMBL/GenBank/DDBJ databases">
        <title>Defluviimonas sp. nov., isolated from ocean surface water.</title>
        <authorList>
            <person name="He W."/>
            <person name="Wang L."/>
            <person name="Zhang D.-F."/>
        </authorList>
    </citation>
    <scope>NUCLEOTIDE SEQUENCE [LARGE SCALE GENOMIC DNA]</scope>
    <source>
        <strain evidence="1 2">WL0002</strain>
    </source>
</reference>
<name>A0ABT2ZHL1_9RHOB</name>
<keyword evidence="2" id="KW-1185">Reference proteome</keyword>
<evidence type="ECO:0000313" key="2">
    <source>
        <dbReference type="Proteomes" id="UP001652542"/>
    </source>
</evidence>
<protein>
    <submittedName>
        <fullName evidence="1">Uncharacterized protein</fullName>
    </submittedName>
</protein>
<dbReference type="Proteomes" id="UP001652542">
    <property type="component" value="Unassembled WGS sequence"/>
</dbReference>
<dbReference type="EMBL" id="JAOWKY010000008">
    <property type="protein sequence ID" value="MCV2870624.1"/>
    <property type="molecule type" value="Genomic_DNA"/>
</dbReference>
<organism evidence="1 2">
    <name type="scientific">Albidovulum marisflavi</name>
    <dbReference type="NCBI Taxonomy" id="2984159"/>
    <lineage>
        <taxon>Bacteria</taxon>
        <taxon>Pseudomonadati</taxon>
        <taxon>Pseudomonadota</taxon>
        <taxon>Alphaproteobacteria</taxon>
        <taxon>Rhodobacterales</taxon>
        <taxon>Paracoccaceae</taxon>
        <taxon>Albidovulum</taxon>
    </lineage>
</organism>
<comment type="caution">
    <text evidence="1">The sequence shown here is derived from an EMBL/GenBank/DDBJ whole genome shotgun (WGS) entry which is preliminary data.</text>
</comment>
<dbReference type="RefSeq" id="WP_263736302.1">
    <property type="nucleotide sequence ID" value="NZ_JAOWKY010000008.1"/>
</dbReference>
<accession>A0ABT2ZHL1</accession>
<sequence length="125" mass="12863">MSATFYRKAESVGIPLFIQLTDRHGRSIDLTGATNARVSLRAAGASGTPKVNGKPAAIADGIYSVPGQGSVTLSPVDGVIVWQPVAADIDEPGTFEGLVKVDFPSSMTLIAPDEGTFSLIVGGAF</sequence>
<evidence type="ECO:0000313" key="1">
    <source>
        <dbReference type="EMBL" id="MCV2870624.1"/>
    </source>
</evidence>
<gene>
    <name evidence="1" type="ORF">OEW28_18585</name>
</gene>